<dbReference type="RefSeq" id="WP_302040080.1">
    <property type="nucleotide sequence ID" value="NZ_JAUKPO010000017.1"/>
</dbReference>
<evidence type="ECO:0000313" key="5">
    <source>
        <dbReference type="Proteomes" id="UP001168528"/>
    </source>
</evidence>
<feature type="domain" description="Cytochrome C Planctomycete-type" evidence="2">
    <location>
        <begin position="193"/>
        <end position="252"/>
    </location>
</feature>
<proteinExistence type="predicted"/>
<feature type="transmembrane region" description="Helical" evidence="1">
    <location>
        <begin position="84"/>
        <end position="103"/>
    </location>
</feature>
<dbReference type="Pfam" id="PF09990">
    <property type="entry name" value="DUF2231"/>
    <property type="match status" value="1"/>
</dbReference>
<keyword evidence="1" id="KW-1133">Transmembrane helix</keyword>
<evidence type="ECO:0000259" key="3">
    <source>
        <dbReference type="Pfam" id="PF09990"/>
    </source>
</evidence>
<dbReference type="Pfam" id="PF13516">
    <property type="entry name" value="LRR_6"/>
    <property type="match status" value="2"/>
</dbReference>
<dbReference type="Proteomes" id="UP001168528">
    <property type="component" value="Unassembled WGS sequence"/>
</dbReference>
<dbReference type="InterPro" id="IPR036909">
    <property type="entry name" value="Cyt_c-like_dom_sf"/>
</dbReference>
<keyword evidence="1" id="KW-0472">Membrane</keyword>
<organism evidence="4 5">
    <name type="scientific">Rhodocytophaga aerolata</name>
    <dbReference type="NCBI Taxonomy" id="455078"/>
    <lineage>
        <taxon>Bacteria</taxon>
        <taxon>Pseudomonadati</taxon>
        <taxon>Bacteroidota</taxon>
        <taxon>Cytophagia</taxon>
        <taxon>Cytophagales</taxon>
        <taxon>Rhodocytophagaceae</taxon>
        <taxon>Rhodocytophaga</taxon>
    </lineage>
</organism>
<dbReference type="EMBL" id="JAUKPO010000017">
    <property type="protein sequence ID" value="MDO1449279.1"/>
    <property type="molecule type" value="Genomic_DNA"/>
</dbReference>
<evidence type="ECO:0000256" key="1">
    <source>
        <dbReference type="SAM" id="Phobius"/>
    </source>
</evidence>
<dbReference type="InterPro" id="IPR032675">
    <property type="entry name" value="LRR_dom_sf"/>
</dbReference>
<name>A0ABT8RB06_9BACT</name>
<dbReference type="SUPFAM" id="SSF52047">
    <property type="entry name" value="RNI-like"/>
    <property type="match status" value="1"/>
</dbReference>
<gene>
    <name evidence="4" type="ORF">Q0590_23580</name>
</gene>
<sequence>MFDTSAPPEVVLFLGRFHPLLVHLPIGFLLIAFLLELFSRLPRFDGYRHAGAFVLFLGALSSILAAGFGYFLSLGGGYDEDLLATHQWMGIGMTGASVVALFLKTRLSKHTTRLQERVYGLMLTLSVVLMMGAGHYGGSLTHGADYLTAYFPTSMESFTSGSANKKKQPKVITNLPEAVVYTDIIQPILDNRCISCHNPAKKKGDLRLNDFTGLMAGGKGGSVVEAGQVAQSKLYKRLLLPPEDKHAMPPKGKDPLTDSEMQLIAWWINQGGAAADKKVKELTQTSTIKAALANRTAESKWINPVFAKKINPASKEALQAADLAGFLVLPLAKDQPFLQAQKKVNAPAMKDLSALAPLAEQLVSLDLNGTSVSDSILASISRFENLTRLHLENTQITDEGINRLLDLSFLEYLNLYGNPVTDKGILLLAKFPHLRKVYLWQTEVTPDGVAALQQKQQKLQIITGIPLQTSTSSQQLSVASTK</sequence>
<dbReference type="InterPro" id="IPR011429">
    <property type="entry name" value="Cyt_c_Planctomycete-type"/>
</dbReference>
<feature type="transmembrane region" description="Helical" evidence="1">
    <location>
        <begin position="20"/>
        <end position="38"/>
    </location>
</feature>
<dbReference type="Gene3D" id="3.80.10.10">
    <property type="entry name" value="Ribonuclease Inhibitor"/>
    <property type="match status" value="1"/>
</dbReference>
<keyword evidence="5" id="KW-1185">Reference proteome</keyword>
<dbReference type="InterPro" id="IPR001611">
    <property type="entry name" value="Leu-rich_rpt"/>
</dbReference>
<dbReference type="Pfam" id="PF07635">
    <property type="entry name" value="PSCyt1"/>
    <property type="match status" value="1"/>
</dbReference>
<feature type="transmembrane region" description="Helical" evidence="1">
    <location>
        <begin position="118"/>
        <end position="138"/>
    </location>
</feature>
<evidence type="ECO:0000259" key="2">
    <source>
        <dbReference type="Pfam" id="PF07635"/>
    </source>
</evidence>
<keyword evidence="1" id="KW-0812">Transmembrane</keyword>
<dbReference type="PANTHER" id="PTHR35889:SF3">
    <property type="entry name" value="F-BOX DOMAIN-CONTAINING PROTEIN"/>
    <property type="match status" value="1"/>
</dbReference>
<dbReference type="InterPro" id="IPR019251">
    <property type="entry name" value="DUF2231_TM"/>
</dbReference>
<feature type="domain" description="DUF2231" evidence="3">
    <location>
        <begin position="17"/>
        <end position="140"/>
    </location>
</feature>
<comment type="caution">
    <text evidence="4">The sequence shown here is derived from an EMBL/GenBank/DDBJ whole genome shotgun (WGS) entry which is preliminary data.</text>
</comment>
<protein>
    <submittedName>
        <fullName evidence="4">C-type cytochrome domain-containing protein</fullName>
    </submittedName>
</protein>
<dbReference type="SUPFAM" id="SSF46626">
    <property type="entry name" value="Cytochrome c"/>
    <property type="match status" value="1"/>
</dbReference>
<evidence type="ECO:0000313" key="4">
    <source>
        <dbReference type="EMBL" id="MDO1449279.1"/>
    </source>
</evidence>
<feature type="transmembrane region" description="Helical" evidence="1">
    <location>
        <begin position="50"/>
        <end position="72"/>
    </location>
</feature>
<dbReference type="PANTHER" id="PTHR35889">
    <property type="entry name" value="CYCLOINULO-OLIGOSACCHARIDE FRUCTANOTRANSFERASE-RELATED"/>
    <property type="match status" value="1"/>
</dbReference>
<reference evidence="4" key="1">
    <citation type="submission" date="2023-07" db="EMBL/GenBank/DDBJ databases">
        <title>The genome sequence of Rhodocytophaga aerolata KACC 12507.</title>
        <authorList>
            <person name="Zhang X."/>
        </authorList>
    </citation>
    <scope>NUCLEOTIDE SEQUENCE</scope>
    <source>
        <strain evidence="4">KACC 12507</strain>
    </source>
</reference>
<accession>A0ABT8RB06</accession>